<evidence type="ECO:0000256" key="2">
    <source>
        <dbReference type="ARBA" id="ARBA00022840"/>
    </source>
</evidence>
<keyword evidence="7" id="KW-1185">Reference proteome</keyword>
<accession>A0ABP1PLM8</accession>
<feature type="binding site" evidence="3">
    <location>
        <position position="37"/>
    </location>
    <ligand>
        <name>ATP</name>
        <dbReference type="ChEBI" id="CHEBI:30616"/>
    </ligand>
</feature>
<evidence type="ECO:0000256" key="1">
    <source>
        <dbReference type="ARBA" id="ARBA00022741"/>
    </source>
</evidence>
<dbReference type="PANTHER" id="PTHR24055">
    <property type="entry name" value="MITOGEN-ACTIVATED PROTEIN KINASE"/>
    <property type="match status" value="1"/>
</dbReference>
<dbReference type="SMART" id="SM00220">
    <property type="entry name" value="S_TKc"/>
    <property type="match status" value="1"/>
</dbReference>
<dbReference type="Gene3D" id="1.10.510.10">
    <property type="entry name" value="Transferase(Phosphotransferase) domain 1"/>
    <property type="match status" value="1"/>
</dbReference>
<feature type="domain" description="Protein kinase" evidence="5">
    <location>
        <begin position="8"/>
        <end position="292"/>
    </location>
</feature>
<dbReference type="EMBL" id="CAXLJM020000004">
    <property type="protein sequence ID" value="CAL8070409.1"/>
    <property type="molecule type" value="Genomic_DNA"/>
</dbReference>
<keyword evidence="2 3" id="KW-0067">ATP-binding</keyword>
<dbReference type="PROSITE" id="PS00108">
    <property type="entry name" value="PROTEIN_KINASE_ST"/>
    <property type="match status" value="1"/>
</dbReference>
<protein>
    <recommendedName>
        <fullName evidence="5">Protein kinase domain-containing protein</fullName>
    </recommendedName>
</protein>
<feature type="region of interest" description="Disordered" evidence="4">
    <location>
        <begin position="413"/>
        <end position="468"/>
    </location>
</feature>
<name>A0ABP1PLM8_9HEXA</name>
<dbReference type="CDD" id="cd07830">
    <property type="entry name" value="STKc_MAK_like"/>
    <property type="match status" value="1"/>
</dbReference>
<dbReference type="PROSITE" id="PS00107">
    <property type="entry name" value="PROTEIN_KINASE_ATP"/>
    <property type="match status" value="1"/>
</dbReference>
<evidence type="ECO:0000259" key="5">
    <source>
        <dbReference type="PROSITE" id="PS50011"/>
    </source>
</evidence>
<dbReference type="PROSITE" id="PS50011">
    <property type="entry name" value="PROTEIN_KINASE_DOM"/>
    <property type="match status" value="1"/>
</dbReference>
<dbReference type="InterPro" id="IPR017441">
    <property type="entry name" value="Protein_kinase_ATP_BS"/>
</dbReference>
<comment type="caution">
    <text evidence="6">The sequence shown here is derived from an EMBL/GenBank/DDBJ whole genome shotgun (WGS) entry which is preliminary data.</text>
</comment>
<feature type="compositionally biased region" description="Acidic residues" evidence="4">
    <location>
        <begin position="432"/>
        <end position="441"/>
    </location>
</feature>
<keyword evidence="1 3" id="KW-0547">Nucleotide-binding</keyword>
<reference evidence="6 7" key="1">
    <citation type="submission" date="2024-08" db="EMBL/GenBank/DDBJ databases">
        <authorList>
            <person name="Cucini C."/>
            <person name="Frati F."/>
        </authorList>
    </citation>
    <scope>NUCLEOTIDE SEQUENCE [LARGE SCALE GENOMIC DNA]</scope>
</reference>
<evidence type="ECO:0000256" key="4">
    <source>
        <dbReference type="SAM" id="MobiDB-lite"/>
    </source>
</evidence>
<evidence type="ECO:0000256" key="3">
    <source>
        <dbReference type="PROSITE-ProRule" id="PRU10141"/>
    </source>
</evidence>
<dbReference type="SUPFAM" id="SSF56112">
    <property type="entry name" value="Protein kinase-like (PK-like)"/>
    <property type="match status" value="1"/>
</dbReference>
<gene>
    <name evidence="6" type="ORF">ODALV1_LOCUS1226</name>
</gene>
<evidence type="ECO:0000313" key="7">
    <source>
        <dbReference type="Proteomes" id="UP001642540"/>
    </source>
</evidence>
<dbReference type="Gene3D" id="3.30.200.20">
    <property type="entry name" value="Phosphorylase Kinase, domain 1"/>
    <property type="match status" value="1"/>
</dbReference>
<proteinExistence type="predicted"/>
<dbReference type="InterPro" id="IPR000719">
    <property type="entry name" value="Prot_kinase_dom"/>
</dbReference>
<organism evidence="6 7">
    <name type="scientific">Orchesella dallaii</name>
    <dbReference type="NCBI Taxonomy" id="48710"/>
    <lineage>
        <taxon>Eukaryota</taxon>
        <taxon>Metazoa</taxon>
        <taxon>Ecdysozoa</taxon>
        <taxon>Arthropoda</taxon>
        <taxon>Hexapoda</taxon>
        <taxon>Collembola</taxon>
        <taxon>Entomobryomorpha</taxon>
        <taxon>Entomobryoidea</taxon>
        <taxon>Orchesellidae</taxon>
        <taxon>Orchesellinae</taxon>
        <taxon>Orchesella</taxon>
    </lineage>
</organism>
<sequence>MTMTMNRYKTLGPLGDGTYGSVVLGQRIDTGEKVAIKRMKKKYASWDEAMNLREVKSLKKLSHKNVVKLKEVIRENDTLYFVFEYMKENLYQLMRNRYERGDRVFPEMEIASMMFQVLQGLAFMHKHGFFHRDMKPENLLCMGPDLIKIADFGLAREIRSRPPYTEYVSTRWYRAPEVLLRAPFYSSPIDIWAVGCIMAELFTFRPLFPGTSEIDEVFKICSILGTPDKGEWAEGHQLAKQMNFKFPQFDATPLHKIVPNASKDAIFLIEDMLRWNPKHRPTANQSLRYSFFNGVREKERQKSTRTDVISQSIVLTQPASQVTVNIPISYQTVKAEVYEPVVRRKLSTKWERDYFRQPEYDGNHNEIDKKLSRYISGNGYRHGIIIQQQPYPNQQQMQPYQGQPLQLQQKPYYAANGQPSGNERVRSRTRYEDDEDQDENEEQTRDDSSPIYKDTSPRSRYPTTTYETRRSAFLIASENSAKANMQMQSKSNNMLGRVDWAAKYLTYGQS</sequence>
<evidence type="ECO:0000313" key="6">
    <source>
        <dbReference type="EMBL" id="CAL8070409.1"/>
    </source>
</evidence>
<dbReference type="InterPro" id="IPR050117">
    <property type="entry name" value="MAPK"/>
</dbReference>
<dbReference type="InterPro" id="IPR011009">
    <property type="entry name" value="Kinase-like_dom_sf"/>
</dbReference>
<dbReference type="Proteomes" id="UP001642540">
    <property type="component" value="Unassembled WGS sequence"/>
</dbReference>
<dbReference type="Pfam" id="PF00069">
    <property type="entry name" value="Pkinase"/>
    <property type="match status" value="1"/>
</dbReference>
<dbReference type="InterPro" id="IPR008271">
    <property type="entry name" value="Ser/Thr_kinase_AS"/>
</dbReference>